<dbReference type="EMBL" id="CP002038">
    <property type="protein sequence ID" value="ADM97755.1"/>
    <property type="molecule type" value="Genomic_DNA"/>
</dbReference>
<name>E0SHJ0_DICD3</name>
<accession>E0SHJ0</accession>
<evidence type="ECO:0000256" key="1">
    <source>
        <dbReference type="SAM" id="MobiDB-lite"/>
    </source>
</evidence>
<keyword evidence="3" id="KW-1185">Reference proteome</keyword>
<gene>
    <name evidence="2" type="ordered locus">Dda3937_04520</name>
</gene>
<feature type="region of interest" description="Disordered" evidence="1">
    <location>
        <begin position="1"/>
        <end position="52"/>
    </location>
</feature>
<sequence>MVREPRHSPARQYEQPYLPGYRAPAGHGAETPSFHRPAERHREKRLAGSGVSYPAAPVQHHALRITEGAGENSAAVNLAGVVTGKRMSPSLIPRVEKIAIMLPESSVD</sequence>
<organism evidence="2 3">
    <name type="scientific">Dickeya dadantii (strain 3937)</name>
    <name type="common">Erwinia chrysanthemi (strain 3937)</name>
    <dbReference type="NCBI Taxonomy" id="198628"/>
    <lineage>
        <taxon>Bacteria</taxon>
        <taxon>Pseudomonadati</taxon>
        <taxon>Pseudomonadota</taxon>
        <taxon>Gammaproteobacteria</taxon>
        <taxon>Enterobacterales</taxon>
        <taxon>Pectobacteriaceae</taxon>
        <taxon>Dickeya</taxon>
    </lineage>
</organism>
<dbReference type="Proteomes" id="UP000006859">
    <property type="component" value="Chromosome"/>
</dbReference>
<dbReference type="HOGENOM" id="CLU_2192824_0_0_6"/>
<dbReference type="AlphaFoldDB" id="E0SHJ0"/>
<dbReference type="KEGG" id="ddd:Dda3937_04520"/>
<protein>
    <submittedName>
        <fullName evidence="2">Uncharacterized protein</fullName>
    </submittedName>
</protein>
<evidence type="ECO:0000313" key="2">
    <source>
        <dbReference type="EMBL" id="ADM97755.1"/>
    </source>
</evidence>
<evidence type="ECO:0000313" key="3">
    <source>
        <dbReference type="Proteomes" id="UP000006859"/>
    </source>
</evidence>
<reference evidence="2 3" key="1">
    <citation type="journal article" date="2011" name="J. Bacteriol.">
        <title>Genome sequence of the plant-pathogenic bacterium Dickeya dadantii 3937.</title>
        <authorList>
            <person name="Glasner J.D."/>
            <person name="Yang C.H."/>
            <person name="Reverchon S."/>
            <person name="Hugouvieux-Cotte-Pattat N."/>
            <person name="Condemine G."/>
            <person name="Bohin J.P."/>
            <person name="Van Gijsegem F."/>
            <person name="Yang S."/>
            <person name="Franza T."/>
            <person name="Expert D."/>
            <person name="Plunkett G. III"/>
            <person name="San Francisco M.J."/>
            <person name="Charkowski A.O."/>
            <person name="Py B."/>
            <person name="Bell K."/>
            <person name="Rauscher L."/>
            <person name="Rodriguez-Palenzuela P."/>
            <person name="Toussaint A."/>
            <person name="Holeva M.C."/>
            <person name="He S.Y."/>
            <person name="Douet V."/>
            <person name="Boccara M."/>
            <person name="Blanco C."/>
            <person name="Toth I."/>
            <person name="Anderson B.D."/>
            <person name="Biehl B.S."/>
            <person name="Mau B."/>
            <person name="Flynn S.M."/>
            <person name="Barras F."/>
            <person name="Lindeberg M."/>
            <person name="Birch P.R."/>
            <person name="Tsuyumu S."/>
            <person name="Shi X."/>
            <person name="Hibbing M."/>
            <person name="Yap M.N."/>
            <person name="Carpentier M."/>
            <person name="Dassa E."/>
            <person name="Umehara M."/>
            <person name="Kim J.F."/>
            <person name="Rusch M."/>
            <person name="Soni P."/>
            <person name="Mayhew G.F."/>
            <person name="Fouts D.E."/>
            <person name="Gill S.R."/>
            <person name="Blattner F.R."/>
            <person name="Keen N.T."/>
            <person name="Perna N.T."/>
        </authorList>
    </citation>
    <scope>NUCLEOTIDE SEQUENCE [LARGE SCALE GENOMIC DNA]</scope>
    <source>
        <strain evidence="2 3">3937</strain>
    </source>
</reference>
<proteinExistence type="predicted"/>